<organism evidence="1 2">
    <name type="scientific">Necator americanus</name>
    <name type="common">Human hookworm</name>
    <dbReference type="NCBI Taxonomy" id="51031"/>
    <lineage>
        <taxon>Eukaryota</taxon>
        <taxon>Metazoa</taxon>
        <taxon>Ecdysozoa</taxon>
        <taxon>Nematoda</taxon>
        <taxon>Chromadorea</taxon>
        <taxon>Rhabditida</taxon>
        <taxon>Rhabditina</taxon>
        <taxon>Rhabditomorpha</taxon>
        <taxon>Strongyloidea</taxon>
        <taxon>Ancylostomatidae</taxon>
        <taxon>Bunostominae</taxon>
        <taxon>Necator</taxon>
    </lineage>
</organism>
<dbReference type="Gene3D" id="3.60.10.10">
    <property type="entry name" value="Endonuclease/exonuclease/phosphatase"/>
    <property type="match status" value="1"/>
</dbReference>
<protein>
    <recommendedName>
        <fullName evidence="3">Endonuclease/exonuclease/phosphatase domain-containing protein</fullName>
    </recommendedName>
</protein>
<sequence length="133" mass="15574">MPASGHCRNRRKCEDGTRTAIGYASKMVLSTERTWDNGDRLVDLCEETGLIIGSTFKRNHRRQHHTWQGPTLLTPAEQRKRKMRTFKFQLDHVLAKNIPQSDIRKSRAVWDVAFDSDHRPVLLSFTIRYPKRK</sequence>
<gene>
    <name evidence="1" type="primary">Necator_chrV.g19103</name>
    <name evidence="1" type="ORF">RB195_014311</name>
</gene>
<evidence type="ECO:0008006" key="3">
    <source>
        <dbReference type="Google" id="ProtNLM"/>
    </source>
</evidence>
<dbReference type="EMBL" id="JAVFWL010000005">
    <property type="protein sequence ID" value="KAK6755845.1"/>
    <property type="molecule type" value="Genomic_DNA"/>
</dbReference>
<proteinExistence type="predicted"/>
<dbReference type="SUPFAM" id="SSF56219">
    <property type="entry name" value="DNase I-like"/>
    <property type="match status" value="1"/>
</dbReference>
<accession>A0ABR1DZR6</accession>
<reference evidence="1 2" key="1">
    <citation type="submission" date="2023-08" db="EMBL/GenBank/DDBJ databases">
        <title>A Necator americanus chromosomal reference genome.</title>
        <authorList>
            <person name="Ilik V."/>
            <person name="Petrzelkova K.J."/>
            <person name="Pardy F."/>
            <person name="Fuh T."/>
            <person name="Niatou-Singa F.S."/>
            <person name="Gouil Q."/>
            <person name="Baker L."/>
            <person name="Ritchie M.E."/>
            <person name="Jex A.R."/>
            <person name="Gazzola D."/>
            <person name="Li H."/>
            <person name="Toshio Fujiwara R."/>
            <person name="Zhan B."/>
            <person name="Aroian R.V."/>
            <person name="Pafco B."/>
            <person name="Schwarz E.M."/>
        </authorList>
    </citation>
    <scope>NUCLEOTIDE SEQUENCE [LARGE SCALE GENOMIC DNA]</scope>
    <source>
        <strain evidence="1 2">Aroian</strain>
        <tissue evidence="1">Whole animal</tissue>
    </source>
</reference>
<comment type="caution">
    <text evidence="1">The sequence shown here is derived from an EMBL/GenBank/DDBJ whole genome shotgun (WGS) entry which is preliminary data.</text>
</comment>
<evidence type="ECO:0000313" key="1">
    <source>
        <dbReference type="EMBL" id="KAK6755845.1"/>
    </source>
</evidence>
<dbReference type="Proteomes" id="UP001303046">
    <property type="component" value="Unassembled WGS sequence"/>
</dbReference>
<evidence type="ECO:0000313" key="2">
    <source>
        <dbReference type="Proteomes" id="UP001303046"/>
    </source>
</evidence>
<dbReference type="InterPro" id="IPR036691">
    <property type="entry name" value="Endo/exonu/phosph_ase_sf"/>
</dbReference>
<name>A0ABR1DZR6_NECAM</name>
<keyword evidence="2" id="KW-1185">Reference proteome</keyword>